<comment type="caution">
    <text evidence="3">The sequence shown here is derived from an EMBL/GenBank/DDBJ whole genome shotgun (WGS) entry which is preliminary data.</text>
</comment>
<keyword evidence="2" id="KW-1133">Transmembrane helix</keyword>
<reference evidence="3" key="1">
    <citation type="journal article" date="2020" name="Fungal Divers.">
        <title>Resolving the Mortierellaceae phylogeny through synthesis of multi-gene phylogenetics and phylogenomics.</title>
        <authorList>
            <person name="Vandepol N."/>
            <person name="Liber J."/>
            <person name="Desiro A."/>
            <person name="Na H."/>
            <person name="Kennedy M."/>
            <person name="Barry K."/>
            <person name="Grigoriev I.V."/>
            <person name="Miller A.N."/>
            <person name="O'Donnell K."/>
            <person name="Stajich J.E."/>
            <person name="Bonito G."/>
        </authorList>
    </citation>
    <scope>NUCLEOTIDE SEQUENCE</scope>
    <source>
        <strain evidence="3">KOD948</strain>
    </source>
</reference>
<feature type="compositionally biased region" description="Polar residues" evidence="1">
    <location>
        <begin position="355"/>
        <end position="365"/>
    </location>
</feature>
<protein>
    <recommendedName>
        <fullName evidence="5">Galactose oxidase</fullName>
    </recommendedName>
</protein>
<dbReference type="SUPFAM" id="SSF117281">
    <property type="entry name" value="Kelch motif"/>
    <property type="match status" value="1"/>
</dbReference>
<feature type="region of interest" description="Disordered" evidence="1">
    <location>
        <begin position="115"/>
        <end position="142"/>
    </location>
</feature>
<feature type="transmembrane region" description="Helical" evidence="2">
    <location>
        <begin position="152"/>
        <end position="172"/>
    </location>
</feature>
<dbReference type="Proteomes" id="UP000726737">
    <property type="component" value="Unassembled WGS sequence"/>
</dbReference>
<evidence type="ECO:0000313" key="3">
    <source>
        <dbReference type="EMBL" id="KAG0254451.1"/>
    </source>
</evidence>
<evidence type="ECO:0008006" key="5">
    <source>
        <dbReference type="Google" id="ProtNLM"/>
    </source>
</evidence>
<organism evidence="3 4">
    <name type="scientific">Mortierella polycephala</name>
    <dbReference type="NCBI Taxonomy" id="41804"/>
    <lineage>
        <taxon>Eukaryota</taxon>
        <taxon>Fungi</taxon>
        <taxon>Fungi incertae sedis</taxon>
        <taxon>Mucoromycota</taxon>
        <taxon>Mortierellomycotina</taxon>
        <taxon>Mortierellomycetes</taxon>
        <taxon>Mortierellales</taxon>
        <taxon>Mortierellaceae</taxon>
        <taxon>Mortierella</taxon>
    </lineage>
</organism>
<dbReference type="InterPro" id="IPR015915">
    <property type="entry name" value="Kelch-typ_b-propeller"/>
</dbReference>
<dbReference type="EMBL" id="JAAAJA010000403">
    <property type="protein sequence ID" value="KAG0254451.1"/>
    <property type="molecule type" value="Genomic_DNA"/>
</dbReference>
<dbReference type="OrthoDB" id="432528at2759"/>
<proteinExistence type="predicted"/>
<feature type="region of interest" description="Disordered" evidence="1">
    <location>
        <begin position="294"/>
        <end position="317"/>
    </location>
</feature>
<evidence type="ECO:0000313" key="4">
    <source>
        <dbReference type="Proteomes" id="UP000726737"/>
    </source>
</evidence>
<evidence type="ECO:0000256" key="2">
    <source>
        <dbReference type="SAM" id="Phobius"/>
    </source>
</evidence>
<feature type="region of interest" description="Disordered" evidence="1">
    <location>
        <begin position="341"/>
        <end position="365"/>
    </location>
</feature>
<sequence>MESRAYNNTKIVVFGGQNNGNKDTLGSIYILDIKSMAWTKGVDVDPAQNRKNMACTVAGDSFVAWGGSDRNDMPNTISATIIYNLKANAWTDHFSVDSTLLPSPSISSSPLPPVGITATTTTAEATSSNSSVPRPISSLPSTGAEPSSFNPIMFGCGIGAGILAAVIGLFVLRWRRSRRQKQLPYTDSRAYLEHIPERRRHSYQNDMLLRTAPSTSSTFSSPSQPAPLEPVLYARSPSRYRSTPKVNEAMSTDDLLNLYEGIGDATNDSQATYNTNPRYQNYQHDPYQYTEQQNNLTYSPQPHPSNRQQNFTPSPVQQDRKLARLHIEQQAQLQRLEQQFESSASDRRLRRNHSSRSYNTSTSFQ</sequence>
<feature type="compositionally biased region" description="Low complexity" evidence="1">
    <location>
        <begin position="212"/>
        <end position="223"/>
    </location>
</feature>
<keyword evidence="2" id="KW-0472">Membrane</keyword>
<evidence type="ECO:0000256" key="1">
    <source>
        <dbReference type="SAM" id="MobiDB-lite"/>
    </source>
</evidence>
<keyword evidence="4" id="KW-1185">Reference proteome</keyword>
<name>A0A9P6U0I8_9FUNG</name>
<dbReference type="Gene3D" id="2.120.10.80">
    <property type="entry name" value="Kelch-type beta propeller"/>
    <property type="match status" value="1"/>
</dbReference>
<accession>A0A9P6U0I8</accession>
<gene>
    <name evidence="3" type="ORF">BG011_005776</name>
</gene>
<dbReference type="AlphaFoldDB" id="A0A9P6U0I8"/>
<feature type="region of interest" description="Disordered" evidence="1">
    <location>
        <begin position="212"/>
        <end position="248"/>
    </location>
</feature>
<feature type="compositionally biased region" description="Low complexity" evidence="1">
    <location>
        <begin position="117"/>
        <end position="138"/>
    </location>
</feature>
<keyword evidence="2" id="KW-0812">Transmembrane</keyword>